<evidence type="ECO:0000313" key="4">
    <source>
        <dbReference type="Proteomes" id="UP001234989"/>
    </source>
</evidence>
<keyword evidence="1" id="KW-0833">Ubl conjugation pathway</keyword>
<dbReference type="PANTHER" id="PTHR36617:SF16">
    <property type="entry name" value="OS04G0516500 PROTEIN"/>
    <property type="match status" value="1"/>
</dbReference>
<dbReference type="EMBL" id="CP133620">
    <property type="protein sequence ID" value="WMV46641.1"/>
    <property type="molecule type" value="Genomic_DNA"/>
</dbReference>
<dbReference type="InterPro" id="IPR007135">
    <property type="entry name" value="Atg3/Atg10"/>
</dbReference>
<keyword evidence="4" id="KW-1185">Reference proteome</keyword>
<sequence>MARKQRGGKKYHLVKWEVVINNKKEGGMGIKNLKVQNQSLLLKWLWRFDSVEQGLWKDVIISRYAMEDSWTTKEVRSPYGVGLWRTIRNLWPKIWRNSKIDIGNGRKTFFWNDVWVGQHSLKQLHPEIYNLNQQKKATVAEVKDNQGWNLSFRRRLNDWEIDKLEDFYKSLEQASNLDAKEDSLQWLRANNGKFTIKSAYRHFDRPAEMLLPWPWKMIWKINVPHKVACFTWLEHPYLNRPWYTLHPCGTSEWMKLLFSNEPSVVSQGGVAIEKYLTSWFSVVSPVFGFKIPLKFSTFMNSTPSKSGNVATVI</sequence>
<evidence type="ECO:0000256" key="1">
    <source>
        <dbReference type="ARBA" id="ARBA00022786"/>
    </source>
</evidence>
<name>A0AAF0UJE1_SOLVR</name>
<dbReference type="GO" id="GO:0019787">
    <property type="term" value="F:ubiquitin-like protein transferase activity"/>
    <property type="evidence" value="ECO:0007669"/>
    <property type="project" value="InterPro"/>
</dbReference>
<accession>A0AAF0UJE1</accession>
<dbReference type="Proteomes" id="UP001234989">
    <property type="component" value="Chromosome 9"/>
</dbReference>
<proteinExistence type="predicted"/>
<evidence type="ECO:0000256" key="2">
    <source>
        <dbReference type="ARBA" id="ARBA00023006"/>
    </source>
</evidence>
<protein>
    <submittedName>
        <fullName evidence="3">Uncharacterized protein</fullName>
    </submittedName>
</protein>
<dbReference type="Gene3D" id="3.30.1460.50">
    <property type="match status" value="1"/>
</dbReference>
<organism evidence="3 4">
    <name type="scientific">Solanum verrucosum</name>
    <dbReference type="NCBI Taxonomy" id="315347"/>
    <lineage>
        <taxon>Eukaryota</taxon>
        <taxon>Viridiplantae</taxon>
        <taxon>Streptophyta</taxon>
        <taxon>Embryophyta</taxon>
        <taxon>Tracheophyta</taxon>
        <taxon>Spermatophyta</taxon>
        <taxon>Magnoliopsida</taxon>
        <taxon>eudicotyledons</taxon>
        <taxon>Gunneridae</taxon>
        <taxon>Pentapetalae</taxon>
        <taxon>asterids</taxon>
        <taxon>lamiids</taxon>
        <taxon>Solanales</taxon>
        <taxon>Solanaceae</taxon>
        <taxon>Solanoideae</taxon>
        <taxon>Solaneae</taxon>
        <taxon>Solanum</taxon>
    </lineage>
</organism>
<dbReference type="Pfam" id="PF03987">
    <property type="entry name" value="Autophagy_act_C"/>
    <property type="match status" value="1"/>
</dbReference>
<evidence type="ECO:0000313" key="3">
    <source>
        <dbReference type="EMBL" id="WMV46641.1"/>
    </source>
</evidence>
<dbReference type="GO" id="GO:0006914">
    <property type="term" value="P:autophagy"/>
    <property type="evidence" value="ECO:0007669"/>
    <property type="project" value="UniProtKB-KW"/>
</dbReference>
<reference evidence="3" key="1">
    <citation type="submission" date="2023-08" db="EMBL/GenBank/DDBJ databases">
        <title>A de novo genome assembly of Solanum verrucosum Schlechtendal, a Mexican diploid species geographically isolated from the other diploid A-genome species in potato relatives.</title>
        <authorList>
            <person name="Hosaka K."/>
        </authorList>
    </citation>
    <scope>NUCLEOTIDE SEQUENCE</scope>
    <source>
        <tissue evidence="3">Young leaves</tissue>
    </source>
</reference>
<dbReference type="PANTHER" id="PTHR36617">
    <property type="entry name" value="PROTEIN, PUTATIVE-RELATED"/>
    <property type="match status" value="1"/>
</dbReference>
<keyword evidence="2" id="KW-0072">Autophagy</keyword>
<dbReference type="AlphaFoldDB" id="A0AAF0UJE1"/>
<gene>
    <name evidence="3" type="ORF">MTR67_040026</name>
</gene>